<keyword evidence="2" id="KW-1185">Reference proteome</keyword>
<organism evidence="1">
    <name type="scientific">Oppiella nova</name>
    <dbReference type="NCBI Taxonomy" id="334625"/>
    <lineage>
        <taxon>Eukaryota</taxon>
        <taxon>Metazoa</taxon>
        <taxon>Ecdysozoa</taxon>
        <taxon>Arthropoda</taxon>
        <taxon>Chelicerata</taxon>
        <taxon>Arachnida</taxon>
        <taxon>Acari</taxon>
        <taxon>Acariformes</taxon>
        <taxon>Sarcoptiformes</taxon>
        <taxon>Oribatida</taxon>
        <taxon>Brachypylina</taxon>
        <taxon>Oppioidea</taxon>
        <taxon>Oppiidae</taxon>
        <taxon>Oppiella</taxon>
    </lineage>
</organism>
<dbReference type="Proteomes" id="UP000728032">
    <property type="component" value="Unassembled WGS sequence"/>
</dbReference>
<sequence>MATMRPTYSPISLIASISKFFSQISRTLIVPKVVDLPMDQLLIGTGITVQLRI</sequence>
<name>A0A7R9MU29_9ACAR</name>
<evidence type="ECO:0000313" key="2">
    <source>
        <dbReference type="Proteomes" id="UP000728032"/>
    </source>
</evidence>
<evidence type="ECO:0000313" key="1">
    <source>
        <dbReference type="EMBL" id="CAD7666796.1"/>
    </source>
</evidence>
<gene>
    <name evidence="1" type="ORF">ONB1V03_LOCUS23078</name>
</gene>
<dbReference type="EMBL" id="OC970626">
    <property type="protein sequence ID" value="CAD7666796.1"/>
    <property type="molecule type" value="Genomic_DNA"/>
</dbReference>
<dbReference type="EMBL" id="CAJPVJ010055801">
    <property type="protein sequence ID" value="CAG2183658.1"/>
    <property type="molecule type" value="Genomic_DNA"/>
</dbReference>
<protein>
    <submittedName>
        <fullName evidence="1">Uncharacterized protein</fullName>
    </submittedName>
</protein>
<accession>A0A7R9MU29</accession>
<proteinExistence type="predicted"/>
<reference evidence="1" key="1">
    <citation type="submission" date="2020-11" db="EMBL/GenBank/DDBJ databases">
        <authorList>
            <person name="Tran Van P."/>
        </authorList>
    </citation>
    <scope>NUCLEOTIDE SEQUENCE</scope>
</reference>
<dbReference type="AlphaFoldDB" id="A0A7R9MU29"/>